<dbReference type="InterPro" id="IPR000286">
    <property type="entry name" value="HDACs"/>
</dbReference>
<evidence type="ECO:0000259" key="2">
    <source>
        <dbReference type="Pfam" id="PF00850"/>
    </source>
</evidence>
<dbReference type="STRING" id="765420.OSCT_2844"/>
<evidence type="ECO:0000313" key="3">
    <source>
        <dbReference type="EMBL" id="EFO79299.1"/>
    </source>
</evidence>
<dbReference type="PRINTS" id="PR01270">
    <property type="entry name" value="HDASUPER"/>
</dbReference>
<feature type="domain" description="Histone deacetylase" evidence="2">
    <location>
        <begin position="23"/>
        <end position="311"/>
    </location>
</feature>
<dbReference type="HOGENOM" id="CLU_007727_8_2_0"/>
<dbReference type="PANTHER" id="PTHR10625:SF10">
    <property type="entry name" value="HISTONE DEACETYLASE HDAC1"/>
    <property type="match status" value="1"/>
</dbReference>
<name>E1IHP3_9CHLR</name>
<dbReference type="InterPro" id="IPR023801">
    <property type="entry name" value="His_deacetylse_dom"/>
</dbReference>
<dbReference type="InterPro" id="IPR023696">
    <property type="entry name" value="Ureohydrolase_dom_sf"/>
</dbReference>
<dbReference type="eggNOG" id="COG0123">
    <property type="taxonomic scope" value="Bacteria"/>
</dbReference>
<accession>E1IHP3</accession>
<comment type="caution">
    <text evidence="3">The sequence shown here is derived from an EMBL/GenBank/DDBJ whole genome shotgun (WGS) entry which is preliminary data.</text>
</comment>
<comment type="similarity">
    <text evidence="1">Belongs to the histone deacetylase family.</text>
</comment>
<dbReference type="Pfam" id="PF00850">
    <property type="entry name" value="Hist_deacetyl"/>
    <property type="match status" value="1"/>
</dbReference>
<organism evidence="3 4">
    <name type="scientific">Oscillochloris trichoides DG-6</name>
    <dbReference type="NCBI Taxonomy" id="765420"/>
    <lineage>
        <taxon>Bacteria</taxon>
        <taxon>Bacillati</taxon>
        <taxon>Chloroflexota</taxon>
        <taxon>Chloroflexia</taxon>
        <taxon>Chloroflexales</taxon>
        <taxon>Chloroflexineae</taxon>
        <taxon>Oscillochloridaceae</taxon>
        <taxon>Oscillochloris</taxon>
    </lineage>
</organism>
<evidence type="ECO:0000256" key="1">
    <source>
        <dbReference type="ARBA" id="ARBA00005947"/>
    </source>
</evidence>
<proteinExistence type="inferred from homology"/>
<evidence type="ECO:0000313" key="4">
    <source>
        <dbReference type="Proteomes" id="UP000054010"/>
    </source>
</evidence>
<dbReference type="EMBL" id="ADVR01000118">
    <property type="protein sequence ID" value="EFO79299.1"/>
    <property type="molecule type" value="Genomic_DNA"/>
</dbReference>
<sequence>MEPAMSTVILSDARFSAHTWYGHPECADRLDAIMEALATSGLTDDLRSVAPNEAPEKALLAVHTPDLLWRIRHLSSFGGGQIDGDTYLTYDSWDAALYAAGAAMGAVDVALARHPNNAFALVRPPGHHATPNRAMGFCLINNVAVAARHALNRYGLRRVAIVDYDVHHGNGTQDAFYDEPRVLFISTHAAPFYPGTGAMAEVGTPGPAAGTTLNIPLPFGVGDAGYAQVFDELVVPALRRFHPELLLVSAGYDSHWKDPLGPMTLSTSGYAHLTARLLDLAQELCQGRIAFILEGGYSLEALGACTIATMRLLLGREPGPDLLGVPQTPGTSPRPQIEMIRQRHPLFAR</sequence>
<dbReference type="InterPro" id="IPR037138">
    <property type="entry name" value="His_deacetylse_dom_sf"/>
</dbReference>
<gene>
    <name evidence="3" type="ORF">OSCT_2844</name>
</gene>
<reference evidence="3 4" key="1">
    <citation type="journal article" date="2011" name="J. Bacteriol.">
        <title>Draft genome sequence of the anoxygenic filamentous phototrophic bacterium Oscillochloris trichoides subsp. DG-6.</title>
        <authorList>
            <person name="Kuznetsov B.B."/>
            <person name="Ivanovsky R.N."/>
            <person name="Keppen O.I."/>
            <person name="Sukhacheva M.V."/>
            <person name="Bumazhkin B.K."/>
            <person name="Patutina E.O."/>
            <person name="Beletsky A.V."/>
            <person name="Mardanov A.V."/>
            <person name="Baslerov R.V."/>
            <person name="Panteleeva A.N."/>
            <person name="Kolganova T.V."/>
            <person name="Ravin N.V."/>
            <person name="Skryabin K.G."/>
        </authorList>
    </citation>
    <scope>NUCLEOTIDE SEQUENCE [LARGE SCALE GENOMIC DNA]</scope>
    <source>
        <strain evidence="3 4">DG-6</strain>
    </source>
</reference>
<dbReference type="GO" id="GO:0040029">
    <property type="term" value="P:epigenetic regulation of gene expression"/>
    <property type="evidence" value="ECO:0007669"/>
    <property type="project" value="TreeGrafter"/>
</dbReference>
<dbReference type="GO" id="GO:0004407">
    <property type="term" value="F:histone deacetylase activity"/>
    <property type="evidence" value="ECO:0007669"/>
    <property type="project" value="TreeGrafter"/>
</dbReference>
<protein>
    <submittedName>
        <fullName evidence="3">Histone deacetylase superfamily</fullName>
    </submittedName>
</protein>
<keyword evidence="4" id="KW-1185">Reference proteome</keyword>
<dbReference type="SUPFAM" id="SSF52768">
    <property type="entry name" value="Arginase/deacetylase"/>
    <property type="match status" value="1"/>
</dbReference>
<dbReference type="Proteomes" id="UP000054010">
    <property type="component" value="Unassembled WGS sequence"/>
</dbReference>
<dbReference type="AlphaFoldDB" id="E1IHP3"/>
<dbReference type="PANTHER" id="PTHR10625">
    <property type="entry name" value="HISTONE DEACETYLASE HDAC1-RELATED"/>
    <property type="match status" value="1"/>
</dbReference>
<dbReference type="Gene3D" id="3.40.800.20">
    <property type="entry name" value="Histone deacetylase domain"/>
    <property type="match status" value="1"/>
</dbReference>
<dbReference type="CDD" id="cd09992">
    <property type="entry name" value="HDAC_classII"/>
    <property type="match status" value="1"/>
</dbReference>